<dbReference type="InterPro" id="IPR036271">
    <property type="entry name" value="Tet_transcr_reg_TetR-rel_C_sf"/>
</dbReference>
<keyword evidence="3" id="KW-0804">Transcription</keyword>
<reference evidence="7" key="1">
    <citation type="journal article" date="2018" name="J. Ind. Microbiol. Biotechnol.">
        <title>Genome mining reveals uncommon alkylpyrones as type III PKS products from myxobacteria.</title>
        <authorList>
            <person name="Hug J.J."/>
            <person name="Panter F."/>
            <person name="Krug D."/>
            <person name="Muller R."/>
        </authorList>
    </citation>
    <scope>NUCLEOTIDE SEQUENCE</scope>
    <source>
        <strain evidence="7">MCy8375</strain>
    </source>
</reference>
<dbReference type="PROSITE" id="PS01081">
    <property type="entry name" value="HTH_TETR_1"/>
    <property type="match status" value="1"/>
</dbReference>
<dbReference type="InterPro" id="IPR009057">
    <property type="entry name" value="Homeodomain-like_sf"/>
</dbReference>
<feature type="compositionally biased region" description="Basic and acidic residues" evidence="5">
    <location>
        <begin position="21"/>
        <end position="35"/>
    </location>
</feature>
<keyword evidence="2 4" id="KW-0238">DNA-binding</keyword>
<dbReference type="SUPFAM" id="SSF48498">
    <property type="entry name" value="Tetracyclin repressor-like, C-terminal domain"/>
    <property type="match status" value="1"/>
</dbReference>
<dbReference type="PANTHER" id="PTHR30055:SF234">
    <property type="entry name" value="HTH-TYPE TRANSCRIPTIONAL REGULATOR BETI"/>
    <property type="match status" value="1"/>
</dbReference>
<dbReference type="PANTHER" id="PTHR30055">
    <property type="entry name" value="HTH-TYPE TRANSCRIPTIONAL REGULATOR RUTR"/>
    <property type="match status" value="1"/>
</dbReference>
<evidence type="ECO:0000313" key="7">
    <source>
        <dbReference type="EMBL" id="AYM53748.1"/>
    </source>
</evidence>
<evidence type="ECO:0000259" key="6">
    <source>
        <dbReference type="PROSITE" id="PS50977"/>
    </source>
</evidence>
<dbReference type="GO" id="GO:0000976">
    <property type="term" value="F:transcription cis-regulatory region binding"/>
    <property type="evidence" value="ECO:0007669"/>
    <property type="project" value="TreeGrafter"/>
</dbReference>
<evidence type="ECO:0000256" key="3">
    <source>
        <dbReference type="ARBA" id="ARBA00023163"/>
    </source>
</evidence>
<dbReference type="AlphaFoldDB" id="A0A3Q8I3N8"/>
<organism evidence="7">
    <name type="scientific">Archangium gephyra</name>
    <dbReference type="NCBI Taxonomy" id="48"/>
    <lineage>
        <taxon>Bacteria</taxon>
        <taxon>Pseudomonadati</taxon>
        <taxon>Myxococcota</taxon>
        <taxon>Myxococcia</taxon>
        <taxon>Myxococcales</taxon>
        <taxon>Cystobacterineae</taxon>
        <taxon>Archangiaceae</taxon>
        <taxon>Archangium</taxon>
    </lineage>
</organism>
<sequence length="231" mass="25321">MPSRGPRRPASRGARSGTDSSEAKREERKARRQEDRRAALLEAAREVLTQKGVGGLTMEAVAAAADVSKPAVFYYFRTKEELMGALAAGQLEAEVEVLLRAIAAAPDGVEALVALLRAKVDFYAEDLDAFRVAYLWPQLIGIPPEVLRERVYPASQRVSEALEARLKVDAREGRLAPGFEPRRLANLVWITAHGLLSLVAGMQQVGGATRHTLTQLRDEACLLLRRARLEG</sequence>
<evidence type="ECO:0000256" key="4">
    <source>
        <dbReference type="PROSITE-ProRule" id="PRU00335"/>
    </source>
</evidence>
<evidence type="ECO:0000256" key="5">
    <source>
        <dbReference type="SAM" id="MobiDB-lite"/>
    </source>
</evidence>
<accession>A0A3Q8I3N8</accession>
<dbReference type="PRINTS" id="PR00455">
    <property type="entry name" value="HTHTETR"/>
</dbReference>
<evidence type="ECO:0000256" key="1">
    <source>
        <dbReference type="ARBA" id="ARBA00023015"/>
    </source>
</evidence>
<feature type="domain" description="HTH tetR-type" evidence="6">
    <location>
        <begin position="34"/>
        <end position="94"/>
    </location>
</feature>
<protein>
    <submittedName>
        <fullName evidence="7">TetR family transcriptional regulator</fullName>
    </submittedName>
</protein>
<keyword evidence="1" id="KW-0805">Transcription regulation</keyword>
<dbReference type="EMBL" id="MH908909">
    <property type="protein sequence ID" value="AYM53748.1"/>
    <property type="molecule type" value="Genomic_DNA"/>
</dbReference>
<dbReference type="PROSITE" id="PS50977">
    <property type="entry name" value="HTH_TETR_2"/>
    <property type="match status" value="1"/>
</dbReference>
<dbReference type="GO" id="GO:0003700">
    <property type="term" value="F:DNA-binding transcription factor activity"/>
    <property type="evidence" value="ECO:0007669"/>
    <property type="project" value="TreeGrafter"/>
</dbReference>
<name>A0A3Q8I3N8_9BACT</name>
<dbReference type="InterPro" id="IPR050109">
    <property type="entry name" value="HTH-type_TetR-like_transc_reg"/>
</dbReference>
<dbReference type="InterPro" id="IPR023772">
    <property type="entry name" value="DNA-bd_HTH_TetR-type_CS"/>
</dbReference>
<dbReference type="Pfam" id="PF00440">
    <property type="entry name" value="TetR_N"/>
    <property type="match status" value="1"/>
</dbReference>
<evidence type="ECO:0000256" key="2">
    <source>
        <dbReference type="ARBA" id="ARBA00023125"/>
    </source>
</evidence>
<feature type="region of interest" description="Disordered" evidence="5">
    <location>
        <begin position="1"/>
        <end position="35"/>
    </location>
</feature>
<proteinExistence type="predicted"/>
<dbReference type="InterPro" id="IPR001647">
    <property type="entry name" value="HTH_TetR"/>
</dbReference>
<feature type="compositionally biased region" description="Basic residues" evidence="5">
    <location>
        <begin position="1"/>
        <end position="10"/>
    </location>
</feature>
<dbReference type="Gene3D" id="1.10.357.10">
    <property type="entry name" value="Tetracycline Repressor, domain 2"/>
    <property type="match status" value="1"/>
</dbReference>
<feature type="DNA-binding region" description="H-T-H motif" evidence="4">
    <location>
        <begin position="57"/>
        <end position="76"/>
    </location>
</feature>
<dbReference type="SUPFAM" id="SSF46689">
    <property type="entry name" value="Homeodomain-like"/>
    <property type="match status" value="1"/>
</dbReference>